<dbReference type="HOGENOM" id="CLU_047691_4_3_10"/>
<dbReference type="AlphaFoldDB" id="A0A098C0L6"/>
<dbReference type="GO" id="GO:0003677">
    <property type="term" value="F:DNA binding"/>
    <property type="evidence" value="ECO:0007669"/>
    <property type="project" value="InterPro"/>
</dbReference>
<feature type="domain" description="RNA polymerase sigma factor 70 region 4 type 2" evidence="5">
    <location>
        <begin position="120"/>
        <end position="171"/>
    </location>
</feature>
<keyword evidence="4" id="KW-0804">Transcription</keyword>
<dbReference type="InterPro" id="IPR013324">
    <property type="entry name" value="RNA_pol_sigma_r3/r4-like"/>
</dbReference>
<dbReference type="STRING" id="1562970.ING2E5B_1221"/>
<dbReference type="NCBIfam" id="TIGR02937">
    <property type="entry name" value="sigma70-ECF"/>
    <property type="match status" value="1"/>
</dbReference>
<dbReference type="CDD" id="cd06171">
    <property type="entry name" value="Sigma70_r4"/>
    <property type="match status" value="1"/>
</dbReference>
<keyword evidence="7" id="KW-1185">Reference proteome</keyword>
<evidence type="ECO:0000256" key="3">
    <source>
        <dbReference type="ARBA" id="ARBA00023082"/>
    </source>
</evidence>
<dbReference type="OrthoDB" id="1121921at2"/>
<dbReference type="Gene3D" id="1.10.10.10">
    <property type="entry name" value="Winged helix-like DNA-binding domain superfamily/Winged helix DNA-binding domain"/>
    <property type="match status" value="1"/>
</dbReference>
<dbReference type="GO" id="GO:0016987">
    <property type="term" value="F:sigma factor activity"/>
    <property type="evidence" value="ECO:0007669"/>
    <property type="project" value="UniProtKB-KW"/>
</dbReference>
<dbReference type="InterPro" id="IPR013325">
    <property type="entry name" value="RNA_pol_sigma_r2"/>
</dbReference>
<dbReference type="InterPro" id="IPR036388">
    <property type="entry name" value="WH-like_DNA-bd_sf"/>
</dbReference>
<protein>
    <recommendedName>
        <fullName evidence="5">RNA polymerase sigma factor 70 region 4 type 2 domain-containing protein</fullName>
    </recommendedName>
</protein>
<evidence type="ECO:0000259" key="5">
    <source>
        <dbReference type="Pfam" id="PF08281"/>
    </source>
</evidence>
<dbReference type="SUPFAM" id="SSF88946">
    <property type="entry name" value="Sigma2 domain of RNA polymerase sigma factors"/>
    <property type="match status" value="1"/>
</dbReference>
<evidence type="ECO:0000256" key="2">
    <source>
        <dbReference type="ARBA" id="ARBA00023015"/>
    </source>
</evidence>
<dbReference type="KEGG" id="pbt:ING2E5B_1221"/>
<dbReference type="EMBL" id="LN515532">
    <property type="protein sequence ID" value="CEA15971.1"/>
    <property type="molecule type" value="Genomic_DNA"/>
</dbReference>
<dbReference type="Proteomes" id="UP000032417">
    <property type="component" value="Chromosome 1"/>
</dbReference>
<keyword evidence="2" id="KW-0805">Transcription regulation</keyword>
<proteinExistence type="inferred from homology"/>
<dbReference type="InterPro" id="IPR014284">
    <property type="entry name" value="RNA_pol_sigma-70_dom"/>
</dbReference>
<gene>
    <name evidence="6" type="ORF">ING2E5B_1221</name>
</gene>
<accession>A0A098C0L6</accession>
<dbReference type="InterPro" id="IPR013249">
    <property type="entry name" value="RNA_pol_sigma70_r4_t2"/>
</dbReference>
<evidence type="ECO:0000256" key="1">
    <source>
        <dbReference type="ARBA" id="ARBA00010641"/>
    </source>
</evidence>
<evidence type="ECO:0000313" key="6">
    <source>
        <dbReference type="EMBL" id="CEA15971.1"/>
    </source>
</evidence>
<dbReference type="GO" id="GO:0006352">
    <property type="term" value="P:DNA-templated transcription initiation"/>
    <property type="evidence" value="ECO:0007669"/>
    <property type="project" value="InterPro"/>
</dbReference>
<dbReference type="PANTHER" id="PTHR43133">
    <property type="entry name" value="RNA POLYMERASE ECF-TYPE SIGMA FACTO"/>
    <property type="match status" value="1"/>
</dbReference>
<organism evidence="6 7">
    <name type="scientific">Fermentimonas caenicola</name>
    <dbReference type="NCBI Taxonomy" id="1562970"/>
    <lineage>
        <taxon>Bacteria</taxon>
        <taxon>Pseudomonadati</taxon>
        <taxon>Bacteroidota</taxon>
        <taxon>Bacteroidia</taxon>
        <taxon>Bacteroidales</taxon>
        <taxon>Dysgonomonadaceae</taxon>
        <taxon>Fermentimonas</taxon>
    </lineage>
</organism>
<evidence type="ECO:0000256" key="4">
    <source>
        <dbReference type="ARBA" id="ARBA00023163"/>
    </source>
</evidence>
<comment type="similarity">
    <text evidence="1">Belongs to the sigma-70 factor family. ECF subfamily.</text>
</comment>
<dbReference type="Pfam" id="PF08281">
    <property type="entry name" value="Sigma70_r4_2"/>
    <property type="match status" value="1"/>
</dbReference>
<dbReference type="InterPro" id="IPR039425">
    <property type="entry name" value="RNA_pol_sigma-70-like"/>
</dbReference>
<keyword evidence="3" id="KW-0731">Sigma factor</keyword>
<reference evidence="6 7" key="1">
    <citation type="submission" date="2014-08" db="EMBL/GenBank/DDBJ databases">
        <authorList>
            <person name="Wibberg D."/>
        </authorList>
    </citation>
    <scope>NUCLEOTIDE SEQUENCE [LARGE SCALE GENOMIC DNA]</scope>
    <source>
        <strain evidence="7">ING2-E5B</strain>
    </source>
</reference>
<dbReference type="SUPFAM" id="SSF88659">
    <property type="entry name" value="Sigma3 and sigma4 domains of RNA polymerase sigma factors"/>
    <property type="match status" value="1"/>
</dbReference>
<name>A0A098C0L6_9BACT</name>
<dbReference type="PANTHER" id="PTHR43133:SF46">
    <property type="entry name" value="RNA POLYMERASE SIGMA-70 FACTOR ECF SUBFAMILY"/>
    <property type="match status" value="1"/>
</dbReference>
<dbReference type="Gene3D" id="1.10.1740.10">
    <property type="match status" value="1"/>
</dbReference>
<sequence length="191" mass="22744">MIDDAWKLFLEGDDKSFSKIYHAYYSELLAYALNLGFDDERSKDAIQDIFFNIYISRKKLNHIQNIEFYLLRSLKNRLLDIRNLELIEIGELQQDYFEENEKIVIEKIIDEEKEIQLKNKLTNLIKTLPPKQRRIIHYRYQLDLNYSEIAEIMNLSTDAVKKNLYRALKKMKGASPSNSLLYLIHLFTMLG</sequence>
<evidence type="ECO:0000313" key="7">
    <source>
        <dbReference type="Proteomes" id="UP000032417"/>
    </source>
</evidence>